<dbReference type="Gene3D" id="1.10.238.10">
    <property type="entry name" value="EF-hand"/>
    <property type="match status" value="1"/>
</dbReference>
<dbReference type="SUPFAM" id="SSF47473">
    <property type="entry name" value="EF-hand"/>
    <property type="match status" value="1"/>
</dbReference>
<dbReference type="GO" id="GO:0005509">
    <property type="term" value="F:calcium ion binding"/>
    <property type="evidence" value="ECO:0007669"/>
    <property type="project" value="InterPro"/>
</dbReference>
<dbReference type="PANTHER" id="PTHR34574">
    <property type="entry name" value="CALCIUM-BINDING EF-HAND FAMILY PROTEIN-RELATED"/>
    <property type="match status" value="1"/>
</dbReference>
<gene>
    <name evidence="3" type="ORF">GOP47_0026131</name>
</gene>
<name>A0A9D4Z473_ADICA</name>
<comment type="caution">
    <text evidence="3">The sequence shown here is derived from an EMBL/GenBank/DDBJ whole genome shotgun (WGS) entry which is preliminary data.</text>
</comment>
<protein>
    <recommendedName>
        <fullName evidence="2">EF-hand domain-containing protein</fullName>
    </recommendedName>
</protein>
<reference evidence="3" key="1">
    <citation type="submission" date="2021-01" db="EMBL/GenBank/DDBJ databases">
        <title>Adiantum capillus-veneris genome.</title>
        <authorList>
            <person name="Fang Y."/>
            <person name="Liao Q."/>
        </authorList>
    </citation>
    <scope>NUCLEOTIDE SEQUENCE</scope>
    <source>
        <strain evidence="3">H3</strain>
        <tissue evidence="3">Leaf</tissue>
    </source>
</reference>
<evidence type="ECO:0000259" key="2">
    <source>
        <dbReference type="PROSITE" id="PS50222"/>
    </source>
</evidence>
<dbReference type="SMART" id="SM00054">
    <property type="entry name" value="EFh"/>
    <property type="match status" value="2"/>
</dbReference>
<dbReference type="OrthoDB" id="186625at2759"/>
<dbReference type="EMBL" id="JABFUD020000025">
    <property type="protein sequence ID" value="KAI5059812.1"/>
    <property type="molecule type" value="Genomic_DNA"/>
</dbReference>
<dbReference type="AlphaFoldDB" id="A0A9D4Z473"/>
<organism evidence="3 4">
    <name type="scientific">Adiantum capillus-veneris</name>
    <name type="common">Maidenhair fern</name>
    <dbReference type="NCBI Taxonomy" id="13818"/>
    <lineage>
        <taxon>Eukaryota</taxon>
        <taxon>Viridiplantae</taxon>
        <taxon>Streptophyta</taxon>
        <taxon>Embryophyta</taxon>
        <taxon>Tracheophyta</taxon>
        <taxon>Polypodiopsida</taxon>
        <taxon>Polypodiidae</taxon>
        <taxon>Polypodiales</taxon>
        <taxon>Pteridineae</taxon>
        <taxon>Pteridaceae</taxon>
        <taxon>Vittarioideae</taxon>
        <taxon>Adiantum</taxon>
    </lineage>
</organism>
<dbReference type="PROSITE" id="PS50222">
    <property type="entry name" value="EF_HAND_2"/>
    <property type="match status" value="2"/>
</dbReference>
<dbReference type="CDD" id="cd00051">
    <property type="entry name" value="EFh"/>
    <property type="match status" value="1"/>
</dbReference>
<dbReference type="PROSITE" id="PS00018">
    <property type="entry name" value="EF_HAND_1"/>
    <property type="match status" value="2"/>
</dbReference>
<evidence type="ECO:0000313" key="3">
    <source>
        <dbReference type="EMBL" id="KAI5059812.1"/>
    </source>
</evidence>
<keyword evidence="4" id="KW-1185">Reference proteome</keyword>
<dbReference type="PANTHER" id="PTHR34574:SF5">
    <property type="entry name" value="CALCIUM-BINDING EF-HAND FAMILY PROTEIN"/>
    <property type="match status" value="1"/>
</dbReference>
<sequence length="112" mass="12373">MEAHFNDLDLNHDGTLSRSELRAAFERMRLLECTLGMPNAKTPDELNDLYNCVFEKFDADHSGTVDLAEFCMQMHDILLAIADGLGSSPLQVAIDEGSFLQDAVKHEATMAA</sequence>
<dbReference type="Pfam" id="PF13499">
    <property type="entry name" value="EF-hand_7"/>
    <property type="match status" value="1"/>
</dbReference>
<dbReference type="InterPro" id="IPR011992">
    <property type="entry name" value="EF-hand-dom_pair"/>
</dbReference>
<dbReference type="InterPro" id="IPR018247">
    <property type="entry name" value="EF_Hand_1_Ca_BS"/>
</dbReference>
<evidence type="ECO:0000256" key="1">
    <source>
        <dbReference type="ARBA" id="ARBA00022837"/>
    </source>
</evidence>
<evidence type="ECO:0000313" key="4">
    <source>
        <dbReference type="Proteomes" id="UP000886520"/>
    </source>
</evidence>
<keyword evidence="1" id="KW-0106">Calcium</keyword>
<accession>A0A9D4Z473</accession>
<proteinExistence type="predicted"/>
<dbReference type="InterPro" id="IPR002048">
    <property type="entry name" value="EF_hand_dom"/>
</dbReference>
<feature type="domain" description="EF-hand" evidence="2">
    <location>
        <begin position="1"/>
        <end position="31"/>
    </location>
</feature>
<dbReference type="Proteomes" id="UP000886520">
    <property type="component" value="Chromosome 25"/>
</dbReference>
<feature type="domain" description="EF-hand" evidence="2">
    <location>
        <begin position="45"/>
        <end position="80"/>
    </location>
</feature>